<keyword evidence="9" id="KW-1185">Reference proteome</keyword>
<dbReference type="AlphaFoldDB" id="H0UQF5"/>
<keyword evidence="4 6" id="KW-0472">Membrane</keyword>
<dbReference type="Pfam" id="PF06305">
    <property type="entry name" value="LapA_dom"/>
    <property type="match status" value="1"/>
</dbReference>
<dbReference type="GO" id="GO:0005886">
    <property type="term" value="C:plasma membrane"/>
    <property type="evidence" value="ECO:0007669"/>
    <property type="project" value="InterPro"/>
</dbReference>
<evidence type="ECO:0000256" key="1">
    <source>
        <dbReference type="ARBA" id="ARBA00022475"/>
    </source>
</evidence>
<keyword evidence="3 6" id="KW-1133">Transmembrane helix</keyword>
<gene>
    <name evidence="8" type="ORF">TheveDRAFT_0548</name>
</gene>
<dbReference type="OrthoDB" id="5536at2"/>
<evidence type="ECO:0000256" key="6">
    <source>
        <dbReference type="SAM" id="Phobius"/>
    </source>
</evidence>
<reference evidence="8 9" key="1">
    <citation type="submission" date="2011-10" db="EMBL/GenBank/DDBJ databases">
        <title>The Noncontiguous Finished genome of Thermanaerovibrio velox DSM 12556.</title>
        <authorList>
            <consortium name="US DOE Joint Genome Institute (JGI-PGF)"/>
            <person name="Lucas S."/>
            <person name="Copeland A."/>
            <person name="Lapidus A."/>
            <person name="Glavina del Rio T."/>
            <person name="Dalin E."/>
            <person name="Tice H."/>
            <person name="Bruce D."/>
            <person name="Goodwin L."/>
            <person name="Pitluck S."/>
            <person name="Peters L."/>
            <person name="Mikhailova N."/>
            <person name="Teshima H."/>
            <person name="Kyrpides N."/>
            <person name="Mavromatis K."/>
            <person name="Ivanova N."/>
            <person name="Markowitz V."/>
            <person name="Cheng J.-F."/>
            <person name="Hugenholtz P."/>
            <person name="Woyke T."/>
            <person name="Wu D."/>
            <person name="Spring S."/>
            <person name="Brambilla E.-M."/>
            <person name="Klenk H.-P."/>
            <person name="Eisen J.A."/>
        </authorList>
    </citation>
    <scope>NUCLEOTIDE SEQUENCE [LARGE SCALE GENOMIC DNA]</scope>
    <source>
        <strain evidence="8 9">DSM 12556</strain>
    </source>
</reference>
<sequence>MKSYTLAIAISMLLSAVYAFQNGSSVTVRFLFFERSLPQGIWEVLLFSFGVMLMWVFSLVAMLEIRGKLKGRIKDLEDKVRGLEEEKRSLLEAVGRSSGGHRSSPEEPCEASFGNEDGEEGKTEIE</sequence>
<evidence type="ECO:0000256" key="4">
    <source>
        <dbReference type="ARBA" id="ARBA00023136"/>
    </source>
</evidence>
<evidence type="ECO:0000256" key="2">
    <source>
        <dbReference type="ARBA" id="ARBA00022692"/>
    </source>
</evidence>
<protein>
    <recommendedName>
        <fullName evidence="7">Lipopolysaccharide assembly protein A domain-containing protein</fullName>
    </recommendedName>
</protein>
<dbReference type="eggNOG" id="COG5416">
    <property type="taxonomic scope" value="Bacteria"/>
</dbReference>
<keyword evidence="1" id="KW-1003">Cell membrane</keyword>
<evidence type="ECO:0000313" key="8">
    <source>
        <dbReference type="EMBL" id="EHM09709.1"/>
    </source>
</evidence>
<dbReference type="Proteomes" id="UP000005730">
    <property type="component" value="Chromosome"/>
</dbReference>
<evidence type="ECO:0000259" key="7">
    <source>
        <dbReference type="Pfam" id="PF06305"/>
    </source>
</evidence>
<evidence type="ECO:0000256" key="3">
    <source>
        <dbReference type="ARBA" id="ARBA00022989"/>
    </source>
</evidence>
<evidence type="ECO:0000256" key="5">
    <source>
        <dbReference type="SAM" id="MobiDB-lite"/>
    </source>
</evidence>
<dbReference type="STRING" id="926567.TheveDRAFT_0548"/>
<evidence type="ECO:0000313" key="9">
    <source>
        <dbReference type="Proteomes" id="UP000005730"/>
    </source>
</evidence>
<keyword evidence="2 6" id="KW-0812">Transmembrane</keyword>
<feature type="region of interest" description="Disordered" evidence="5">
    <location>
        <begin position="92"/>
        <end position="126"/>
    </location>
</feature>
<dbReference type="RefSeq" id="WP_006583203.1">
    <property type="nucleotide sequence ID" value="NZ_CM001377.1"/>
</dbReference>
<feature type="transmembrane region" description="Helical" evidence="6">
    <location>
        <begin position="43"/>
        <end position="63"/>
    </location>
</feature>
<dbReference type="EMBL" id="CM001377">
    <property type="protein sequence ID" value="EHM09709.1"/>
    <property type="molecule type" value="Genomic_DNA"/>
</dbReference>
<feature type="domain" description="Lipopolysaccharide assembly protein A" evidence="7">
    <location>
        <begin position="21"/>
        <end position="87"/>
    </location>
</feature>
<accession>H0UQF5</accession>
<dbReference type="HOGENOM" id="CLU_151114_0_0_0"/>
<name>H0UQF5_9BACT</name>
<organism evidence="8 9">
    <name type="scientific">Thermanaerovibrio velox DSM 12556</name>
    <dbReference type="NCBI Taxonomy" id="926567"/>
    <lineage>
        <taxon>Bacteria</taxon>
        <taxon>Thermotogati</taxon>
        <taxon>Synergistota</taxon>
        <taxon>Synergistia</taxon>
        <taxon>Synergistales</taxon>
        <taxon>Synergistaceae</taxon>
        <taxon>Thermanaerovibrio</taxon>
    </lineage>
</organism>
<dbReference type="InterPro" id="IPR010445">
    <property type="entry name" value="LapA_dom"/>
</dbReference>
<proteinExistence type="predicted"/>